<evidence type="ECO:0000259" key="1">
    <source>
        <dbReference type="Pfam" id="PF01553"/>
    </source>
</evidence>
<dbReference type="PANTHER" id="PTHR22753">
    <property type="entry name" value="TRANSMEMBRANE PROTEIN 68"/>
    <property type="match status" value="1"/>
</dbReference>
<keyword evidence="2" id="KW-0808">Transferase</keyword>
<reference evidence="2 3" key="1">
    <citation type="submission" date="2024-10" db="EMBL/GenBank/DDBJ databases">
        <authorList>
            <person name="Ratan Roy A."/>
            <person name="Morales Sandoval P.H."/>
            <person name="De Los Santos Villalobos S."/>
            <person name="Chakraborty S."/>
            <person name="Mukherjee J."/>
        </authorList>
    </citation>
    <scope>NUCLEOTIDE SEQUENCE [LARGE SCALE GENOMIC DNA]</scope>
    <source>
        <strain evidence="2 3">S1</strain>
    </source>
</reference>
<dbReference type="Proteomes" id="UP001600165">
    <property type="component" value="Unassembled WGS sequence"/>
</dbReference>
<accession>A0ABW6IK54</accession>
<keyword evidence="2" id="KW-0012">Acyltransferase</keyword>
<dbReference type="PANTHER" id="PTHR22753:SF14">
    <property type="entry name" value="MONOACYLGLYCEROL_DIACYLGLYCEROL O-ACYLTRANSFERASE"/>
    <property type="match status" value="1"/>
</dbReference>
<sequence>MNLPLLPRLNFPLQSAATLIELYIKASLATDKRFTGWSLSDRDPQVIEALLPFFGWIYQNYFRVKTDGWEHIPADTKVLLIGSHNGGLAAPDTVMMTYDWCRKFGAARPVYALMEPKMWQVFPGVARLAAQVGAIQARPQMAIVALQQGASVLIYPGGVQDVFRPYALRHQIHFCDRLGFVKLALEENVPIIPLISYGAHSTLVVLADLYPQLEQLHRAGLPWPFGLDPGVFPIYLGLPWGLAVGPWPNIPLPVSLHTRVCPAIVFERYGHEAARDRDYVYRCYQQVVTTMQSQLDHLVQTEEASLSD</sequence>
<dbReference type="CDD" id="cd07987">
    <property type="entry name" value="LPLAT_MGAT-like"/>
    <property type="match status" value="1"/>
</dbReference>
<dbReference type="PIRSF" id="PIRSF016753">
    <property type="entry name" value="P_lipid/glycerol_ac_tran_prd"/>
    <property type="match status" value="1"/>
</dbReference>
<comment type="caution">
    <text evidence="2">The sequence shown here is derived from an EMBL/GenBank/DDBJ whole genome shotgun (WGS) entry which is preliminary data.</text>
</comment>
<proteinExistence type="predicted"/>
<protein>
    <submittedName>
        <fullName evidence="2">Lysophospholipid acyltransferase family protein</fullName>
    </submittedName>
</protein>
<gene>
    <name evidence="2" type="ORF">ACFVKH_20265</name>
</gene>
<name>A0ABW6IK54_9CYAN</name>
<dbReference type="RefSeq" id="WP_377968242.1">
    <property type="nucleotide sequence ID" value="NZ_JBHZOL010000119.1"/>
</dbReference>
<keyword evidence="3" id="KW-1185">Reference proteome</keyword>
<dbReference type="Pfam" id="PF01553">
    <property type="entry name" value="Acyltransferase"/>
    <property type="match status" value="1"/>
</dbReference>
<organism evidence="2 3">
    <name type="scientific">Almyronema epifaneia S1</name>
    <dbReference type="NCBI Taxonomy" id="2991925"/>
    <lineage>
        <taxon>Bacteria</taxon>
        <taxon>Bacillati</taxon>
        <taxon>Cyanobacteriota</taxon>
        <taxon>Cyanophyceae</taxon>
        <taxon>Nodosilineales</taxon>
        <taxon>Nodosilineaceae</taxon>
        <taxon>Almyronema</taxon>
        <taxon>Almyronema epifaneia</taxon>
    </lineage>
</organism>
<dbReference type="SUPFAM" id="SSF69593">
    <property type="entry name" value="Glycerol-3-phosphate (1)-acyltransferase"/>
    <property type="match status" value="1"/>
</dbReference>
<dbReference type="InterPro" id="IPR002123">
    <property type="entry name" value="Plipid/glycerol_acylTrfase"/>
</dbReference>
<feature type="domain" description="Phospholipid/glycerol acyltransferase" evidence="1">
    <location>
        <begin position="63"/>
        <end position="195"/>
    </location>
</feature>
<dbReference type="InterPro" id="IPR016676">
    <property type="entry name" value="P_lipid/glycerol_AcTrfase_prd"/>
</dbReference>
<evidence type="ECO:0000313" key="3">
    <source>
        <dbReference type="Proteomes" id="UP001600165"/>
    </source>
</evidence>
<dbReference type="EMBL" id="JBHZOL010000119">
    <property type="protein sequence ID" value="MFE4108617.1"/>
    <property type="molecule type" value="Genomic_DNA"/>
</dbReference>
<dbReference type="GO" id="GO:0016746">
    <property type="term" value="F:acyltransferase activity"/>
    <property type="evidence" value="ECO:0007669"/>
    <property type="project" value="UniProtKB-KW"/>
</dbReference>
<evidence type="ECO:0000313" key="2">
    <source>
        <dbReference type="EMBL" id="MFE4108617.1"/>
    </source>
</evidence>